<evidence type="ECO:0000256" key="12">
    <source>
        <dbReference type="ARBA" id="ARBA00022917"/>
    </source>
</evidence>
<keyword evidence="12 15" id="KW-0648">Protein biosynthesis</keyword>
<dbReference type="PANTHER" id="PTHR10947">
    <property type="entry name" value="PHENYLALANYL-TRNA SYNTHETASE BETA CHAIN AND LEUCINE-RICH REPEAT-CONTAINING PROTEIN 47"/>
    <property type="match status" value="1"/>
</dbReference>
<dbReference type="STRING" id="1848.SAMN05443637_11813"/>
<dbReference type="InterPro" id="IPR012340">
    <property type="entry name" value="NA-bd_OB-fold"/>
</dbReference>
<dbReference type="FunFam" id="3.30.930.10:FF:000130">
    <property type="entry name" value="Phenylalanine--tRNA ligase beta subunit"/>
    <property type="match status" value="1"/>
</dbReference>
<evidence type="ECO:0000256" key="9">
    <source>
        <dbReference type="ARBA" id="ARBA00022840"/>
    </source>
</evidence>
<evidence type="ECO:0000256" key="5">
    <source>
        <dbReference type="ARBA" id="ARBA00022555"/>
    </source>
</evidence>
<dbReference type="Pfam" id="PF03483">
    <property type="entry name" value="B3_4"/>
    <property type="match status" value="1"/>
</dbReference>
<dbReference type="InterPro" id="IPR005121">
    <property type="entry name" value="Fdx_antiC-bd"/>
</dbReference>
<dbReference type="GO" id="GO:0004826">
    <property type="term" value="F:phenylalanine-tRNA ligase activity"/>
    <property type="evidence" value="ECO:0007669"/>
    <property type="project" value="UniProtKB-UniRule"/>
</dbReference>
<dbReference type="Proteomes" id="UP000184363">
    <property type="component" value="Unassembled WGS sequence"/>
</dbReference>
<dbReference type="SUPFAM" id="SSF54991">
    <property type="entry name" value="Anticodon-binding domain of PheRS"/>
    <property type="match status" value="1"/>
</dbReference>
<dbReference type="RefSeq" id="WP_073458986.1">
    <property type="nucleotide sequence ID" value="NZ_FRAP01000018.1"/>
</dbReference>
<dbReference type="InterPro" id="IPR005147">
    <property type="entry name" value="tRNA_synthase_B5-dom"/>
</dbReference>
<dbReference type="InterPro" id="IPR005146">
    <property type="entry name" value="B3/B4_tRNA-bd"/>
</dbReference>
<proteinExistence type="inferred from homology"/>
<evidence type="ECO:0000313" key="20">
    <source>
        <dbReference type="EMBL" id="SHL09643.1"/>
    </source>
</evidence>
<dbReference type="GO" id="GO:0006432">
    <property type="term" value="P:phenylalanyl-tRNA aminoacylation"/>
    <property type="evidence" value="ECO:0007669"/>
    <property type="project" value="UniProtKB-UniRule"/>
</dbReference>
<dbReference type="EC" id="6.1.1.20" evidence="15"/>
<dbReference type="GO" id="GO:0000287">
    <property type="term" value="F:magnesium ion binding"/>
    <property type="evidence" value="ECO:0007669"/>
    <property type="project" value="UniProtKB-UniRule"/>
</dbReference>
<evidence type="ECO:0000313" key="21">
    <source>
        <dbReference type="Proteomes" id="UP000184363"/>
    </source>
</evidence>
<dbReference type="InterPro" id="IPR041616">
    <property type="entry name" value="PheRS_beta_core"/>
</dbReference>
<keyword evidence="8 15" id="KW-0547">Nucleotide-binding</keyword>
<comment type="cofactor">
    <cofactor evidence="15">
        <name>Mg(2+)</name>
        <dbReference type="ChEBI" id="CHEBI:18420"/>
    </cofactor>
    <text evidence="15">Binds 2 magnesium ions per tetramer.</text>
</comment>
<feature type="domain" description="FDX-ACB" evidence="18">
    <location>
        <begin position="737"/>
        <end position="830"/>
    </location>
</feature>
<dbReference type="Gene3D" id="2.40.50.140">
    <property type="entry name" value="Nucleic acid-binding proteins"/>
    <property type="match status" value="1"/>
</dbReference>
<dbReference type="Pfam" id="PF01588">
    <property type="entry name" value="tRNA_bind"/>
    <property type="match status" value="1"/>
</dbReference>
<dbReference type="CDD" id="cd00769">
    <property type="entry name" value="PheRS_beta_core"/>
    <property type="match status" value="1"/>
</dbReference>
<evidence type="ECO:0000256" key="13">
    <source>
        <dbReference type="ARBA" id="ARBA00023146"/>
    </source>
</evidence>
<dbReference type="HAMAP" id="MF_00283">
    <property type="entry name" value="Phe_tRNA_synth_beta1"/>
    <property type="match status" value="1"/>
</dbReference>
<evidence type="ECO:0000259" key="19">
    <source>
        <dbReference type="PROSITE" id="PS51483"/>
    </source>
</evidence>
<dbReference type="InterPro" id="IPR045060">
    <property type="entry name" value="Phe-tRNA-ligase_IIc_bsu"/>
</dbReference>
<dbReference type="Gene3D" id="3.50.40.10">
    <property type="entry name" value="Phenylalanyl-trna Synthetase, Chain B, domain 3"/>
    <property type="match status" value="1"/>
</dbReference>
<dbReference type="SUPFAM" id="SSF46955">
    <property type="entry name" value="Putative DNA-binding domain"/>
    <property type="match status" value="1"/>
</dbReference>
<keyword evidence="13 15" id="KW-0030">Aminoacyl-tRNA synthetase</keyword>
<sequence>MRVTQSWLAEYVEIGERSAEELGEAFVTVGLEIEEIHPAPDVRGPVVVGRVLGIEELTGFKKPIRWVQLDVGDANGTGEPQNVICGATNFAVGDLVVVTLPGTVLPGGFEVGARKTYGHLSEGMIASARELGIGTDHTGILVLPPGTAEPGTPAADVLGLHEPVIELNVTPDRGYCFAVRGLARELGASLDVDYTDPVLRVPVPEAAGEAWPVRLDDAACSRFVARRVDGVDPAAPTPWWMQRRLLAAGMRPISLIVDVTNYVMLELGQPLHAYDASLVSGPIVVRRAVAGEKLTTLDDTVRTLDPDDLLITDDSGPIGLAGVMGGASTEIPVGGTEPVDVLLEAAHFAPAVIARAARRHKLPSEASKRFERTVDPQLPPIAAERAAQLLVEFGGGTIAPGRTDVGEVGAAAPVRMPLDLPDRVAGVTYPRGATVRRLTQIGCAVELVTGDDGRGHVVATPPSWRADLTRAADLVEEVLRLEGFDQIPSVLPAAPPGRGLTPAQRRRRAVSRALAEHGYVEVLPFPFVDPSVWDAFGLAEDDPRRRTIHVVNPLDADRAELAGTLLPGLLDALVRNRSRGMTDLALYTVGQVTQPRTEKVPMPDPPVDRRPSDEVYAQINAALPQQPVHVGVVLAGDREARGWWGPGRPASWADAVQAALLVGQAAGVQLRATKGDLPPFHPGRCAEIRCGDWPIGHAGELHPKVVERLELPPRTCAMEIDLDLIPLDDARPHPVVSPYPPVTVDVALVVDADVPAAALAEALEDGGGDLLEDVRLFDVYAGEQIGEGKRSLAYTLRFRAPDRTLTSEEANAARDAAVAVAVERYGAALRG</sequence>
<evidence type="ECO:0000259" key="17">
    <source>
        <dbReference type="PROSITE" id="PS50886"/>
    </source>
</evidence>
<dbReference type="InterPro" id="IPR033714">
    <property type="entry name" value="tRNA_bind_bactPheRS"/>
</dbReference>
<keyword evidence="4 15" id="KW-0963">Cytoplasm</keyword>
<dbReference type="SUPFAM" id="SSF50249">
    <property type="entry name" value="Nucleic acid-binding proteins"/>
    <property type="match status" value="1"/>
</dbReference>
<comment type="subcellular location">
    <subcellularLocation>
        <location evidence="1 15">Cytoplasm</location>
    </subcellularLocation>
</comment>
<evidence type="ECO:0000256" key="2">
    <source>
        <dbReference type="ARBA" id="ARBA00008653"/>
    </source>
</evidence>
<name>A0A1M6XUV9_PSETH</name>
<dbReference type="GO" id="GO:0000049">
    <property type="term" value="F:tRNA binding"/>
    <property type="evidence" value="ECO:0007669"/>
    <property type="project" value="UniProtKB-UniRule"/>
</dbReference>
<dbReference type="Gene3D" id="3.30.930.10">
    <property type="entry name" value="Bira Bifunctional Protein, Domain 2"/>
    <property type="match status" value="1"/>
</dbReference>
<gene>
    <name evidence="15" type="primary">pheT</name>
    <name evidence="20" type="ORF">SAMN05443637_11813</name>
</gene>
<feature type="domain" description="TRNA-binding" evidence="17">
    <location>
        <begin position="40"/>
        <end position="155"/>
    </location>
</feature>
<dbReference type="PROSITE" id="PS51483">
    <property type="entry name" value="B5"/>
    <property type="match status" value="1"/>
</dbReference>
<comment type="subunit">
    <text evidence="3 15">Tetramer of two alpha and two beta subunits.</text>
</comment>
<dbReference type="NCBIfam" id="TIGR00472">
    <property type="entry name" value="pheT_bact"/>
    <property type="match status" value="1"/>
</dbReference>
<keyword evidence="9 15" id="KW-0067">ATP-binding</keyword>
<keyword evidence="7 15" id="KW-0479">Metal-binding</keyword>
<dbReference type="AlphaFoldDB" id="A0A1M6XUV9"/>
<organism evidence="20 21">
    <name type="scientific">Pseudonocardia thermophila</name>
    <dbReference type="NCBI Taxonomy" id="1848"/>
    <lineage>
        <taxon>Bacteria</taxon>
        <taxon>Bacillati</taxon>
        <taxon>Actinomycetota</taxon>
        <taxon>Actinomycetes</taxon>
        <taxon>Pseudonocardiales</taxon>
        <taxon>Pseudonocardiaceae</taxon>
        <taxon>Pseudonocardia</taxon>
    </lineage>
</organism>
<dbReference type="InterPro" id="IPR020825">
    <property type="entry name" value="Phe-tRNA_synthase-like_B3/B4"/>
</dbReference>
<dbReference type="Gene3D" id="3.30.56.10">
    <property type="match status" value="2"/>
</dbReference>
<feature type="binding site" evidence="15">
    <location>
        <position position="467"/>
    </location>
    <ligand>
        <name>Mg(2+)</name>
        <dbReference type="ChEBI" id="CHEBI:18420"/>
        <note>shared with alpha subunit</note>
    </ligand>
</feature>
<keyword evidence="5 16" id="KW-0820">tRNA-binding</keyword>
<comment type="similarity">
    <text evidence="2 15">Belongs to the phenylalanyl-tRNA synthetase beta subunit family. Type 1 subfamily.</text>
</comment>
<dbReference type="Pfam" id="PF03147">
    <property type="entry name" value="FDX-ACB"/>
    <property type="match status" value="1"/>
</dbReference>
<dbReference type="SUPFAM" id="SSF56037">
    <property type="entry name" value="PheT/TilS domain"/>
    <property type="match status" value="1"/>
</dbReference>
<dbReference type="GO" id="GO:0009328">
    <property type="term" value="C:phenylalanine-tRNA ligase complex"/>
    <property type="evidence" value="ECO:0007669"/>
    <property type="project" value="TreeGrafter"/>
</dbReference>
<protein>
    <recommendedName>
        <fullName evidence="15">Phenylalanine--tRNA ligase beta subunit</fullName>
        <ecNumber evidence="15">6.1.1.20</ecNumber>
    </recommendedName>
    <alternativeName>
        <fullName evidence="15">Phenylalanyl-tRNA synthetase beta subunit</fullName>
        <shortName evidence="15">PheRS</shortName>
    </alternativeName>
</protein>
<dbReference type="InterPro" id="IPR036690">
    <property type="entry name" value="Fdx_antiC-bd_sf"/>
</dbReference>
<dbReference type="Gene3D" id="3.30.70.380">
    <property type="entry name" value="Ferrodoxin-fold anticodon-binding domain"/>
    <property type="match status" value="1"/>
</dbReference>
<keyword evidence="10 15" id="KW-0460">Magnesium</keyword>
<evidence type="ECO:0000256" key="16">
    <source>
        <dbReference type="PROSITE-ProRule" id="PRU00209"/>
    </source>
</evidence>
<evidence type="ECO:0000256" key="10">
    <source>
        <dbReference type="ARBA" id="ARBA00022842"/>
    </source>
</evidence>
<dbReference type="Pfam" id="PF03484">
    <property type="entry name" value="B5"/>
    <property type="match status" value="1"/>
</dbReference>
<dbReference type="PROSITE" id="PS50886">
    <property type="entry name" value="TRBD"/>
    <property type="match status" value="1"/>
</dbReference>
<evidence type="ECO:0000256" key="1">
    <source>
        <dbReference type="ARBA" id="ARBA00004496"/>
    </source>
</evidence>
<dbReference type="PANTHER" id="PTHR10947:SF0">
    <property type="entry name" value="PHENYLALANINE--TRNA LIGASE BETA SUBUNIT"/>
    <property type="match status" value="1"/>
</dbReference>
<feature type="domain" description="B5" evidence="19">
    <location>
        <begin position="409"/>
        <end position="489"/>
    </location>
</feature>
<evidence type="ECO:0000256" key="11">
    <source>
        <dbReference type="ARBA" id="ARBA00022884"/>
    </source>
</evidence>
<dbReference type="OrthoDB" id="9805455at2"/>
<feature type="binding site" evidence="15">
    <location>
        <position position="473"/>
    </location>
    <ligand>
        <name>Mg(2+)</name>
        <dbReference type="ChEBI" id="CHEBI:18420"/>
        <note>shared with alpha subunit</note>
    </ligand>
</feature>
<dbReference type="InterPro" id="IPR045864">
    <property type="entry name" value="aa-tRNA-synth_II/BPL/LPL"/>
</dbReference>
<evidence type="ECO:0000256" key="4">
    <source>
        <dbReference type="ARBA" id="ARBA00022490"/>
    </source>
</evidence>
<keyword evidence="21" id="KW-1185">Reference proteome</keyword>
<evidence type="ECO:0000259" key="18">
    <source>
        <dbReference type="PROSITE" id="PS51447"/>
    </source>
</evidence>
<evidence type="ECO:0000256" key="14">
    <source>
        <dbReference type="ARBA" id="ARBA00049255"/>
    </source>
</evidence>
<dbReference type="SMART" id="SM00874">
    <property type="entry name" value="B5"/>
    <property type="match status" value="1"/>
</dbReference>
<evidence type="ECO:0000256" key="3">
    <source>
        <dbReference type="ARBA" id="ARBA00011209"/>
    </source>
</evidence>
<feature type="binding site" evidence="15">
    <location>
        <position position="477"/>
    </location>
    <ligand>
        <name>Mg(2+)</name>
        <dbReference type="ChEBI" id="CHEBI:18420"/>
        <note>shared with alpha subunit</note>
    </ligand>
</feature>
<dbReference type="InterPro" id="IPR009061">
    <property type="entry name" value="DNA-bd_dom_put_sf"/>
</dbReference>
<dbReference type="Pfam" id="PF17759">
    <property type="entry name" value="tRNA_synthFbeta"/>
    <property type="match status" value="1"/>
</dbReference>
<evidence type="ECO:0000256" key="7">
    <source>
        <dbReference type="ARBA" id="ARBA00022723"/>
    </source>
</evidence>
<reference evidence="20 21" key="1">
    <citation type="submission" date="2016-11" db="EMBL/GenBank/DDBJ databases">
        <authorList>
            <person name="Jaros S."/>
            <person name="Januszkiewicz K."/>
            <person name="Wedrychowicz H."/>
        </authorList>
    </citation>
    <scope>NUCLEOTIDE SEQUENCE [LARGE SCALE GENOMIC DNA]</scope>
    <source>
        <strain evidence="20 21">DSM 43832</strain>
    </source>
</reference>
<dbReference type="CDD" id="cd02796">
    <property type="entry name" value="tRNA_bind_bactPheRS"/>
    <property type="match status" value="1"/>
</dbReference>
<dbReference type="InterPro" id="IPR002547">
    <property type="entry name" value="tRNA-bd_dom"/>
</dbReference>
<dbReference type="SMART" id="SM00873">
    <property type="entry name" value="B3_4"/>
    <property type="match status" value="1"/>
</dbReference>
<comment type="catalytic activity">
    <reaction evidence="14 15">
        <text>tRNA(Phe) + L-phenylalanine + ATP = L-phenylalanyl-tRNA(Phe) + AMP + diphosphate + H(+)</text>
        <dbReference type="Rhea" id="RHEA:19413"/>
        <dbReference type="Rhea" id="RHEA-COMP:9668"/>
        <dbReference type="Rhea" id="RHEA-COMP:9699"/>
        <dbReference type="ChEBI" id="CHEBI:15378"/>
        <dbReference type="ChEBI" id="CHEBI:30616"/>
        <dbReference type="ChEBI" id="CHEBI:33019"/>
        <dbReference type="ChEBI" id="CHEBI:58095"/>
        <dbReference type="ChEBI" id="CHEBI:78442"/>
        <dbReference type="ChEBI" id="CHEBI:78531"/>
        <dbReference type="ChEBI" id="CHEBI:456215"/>
        <dbReference type="EC" id="6.1.1.20"/>
    </reaction>
</comment>
<keyword evidence="6 15" id="KW-0436">Ligase</keyword>
<evidence type="ECO:0000256" key="15">
    <source>
        <dbReference type="HAMAP-Rule" id="MF_00283"/>
    </source>
</evidence>
<accession>A0A1M6XUV9</accession>
<keyword evidence="11 16" id="KW-0694">RNA-binding</keyword>
<dbReference type="GO" id="GO:0005524">
    <property type="term" value="F:ATP binding"/>
    <property type="evidence" value="ECO:0007669"/>
    <property type="project" value="UniProtKB-UniRule"/>
</dbReference>
<dbReference type="PROSITE" id="PS51447">
    <property type="entry name" value="FDX_ACB"/>
    <property type="match status" value="1"/>
</dbReference>
<dbReference type="EMBL" id="FRAP01000018">
    <property type="protein sequence ID" value="SHL09643.1"/>
    <property type="molecule type" value="Genomic_DNA"/>
</dbReference>
<dbReference type="SMART" id="SM00896">
    <property type="entry name" value="FDX-ACB"/>
    <property type="match status" value="1"/>
</dbReference>
<evidence type="ECO:0000256" key="6">
    <source>
        <dbReference type="ARBA" id="ARBA00022598"/>
    </source>
</evidence>
<evidence type="ECO:0000256" key="8">
    <source>
        <dbReference type="ARBA" id="ARBA00022741"/>
    </source>
</evidence>
<dbReference type="SUPFAM" id="SSF55681">
    <property type="entry name" value="Class II aaRS and biotin synthetases"/>
    <property type="match status" value="1"/>
</dbReference>
<dbReference type="InterPro" id="IPR004532">
    <property type="entry name" value="Phe-tRNA-ligase_IIc_bsu_bact"/>
</dbReference>
<dbReference type="FunFam" id="3.30.70.380:FF:000001">
    <property type="entry name" value="Phenylalanine--tRNA ligase beta subunit"/>
    <property type="match status" value="1"/>
</dbReference>
<feature type="binding site" evidence="15">
    <location>
        <position position="476"/>
    </location>
    <ligand>
        <name>Mg(2+)</name>
        <dbReference type="ChEBI" id="CHEBI:18420"/>
        <note>shared with alpha subunit</note>
    </ligand>
</feature>